<feature type="transmembrane region" description="Helical" evidence="1">
    <location>
        <begin position="197"/>
        <end position="214"/>
    </location>
</feature>
<accession>A0A7X2NLN9</accession>
<proteinExistence type="predicted"/>
<organism evidence="2 3">
    <name type="scientific">Clostridium porci</name>
    <dbReference type="NCBI Taxonomy" id="2605778"/>
    <lineage>
        <taxon>Bacteria</taxon>
        <taxon>Bacillati</taxon>
        <taxon>Bacillota</taxon>
        <taxon>Clostridia</taxon>
        <taxon>Eubacteriales</taxon>
        <taxon>Clostridiaceae</taxon>
        <taxon>Clostridium</taxon>
    </lineage>
</organism>
<evidence type="ECO:0000313" key="2">
    <source>
        <dbReference type="EMBL" id="MSS36995.1"/>
    </source>
</evidence>
<evidence type="ECO:0000313" key="3">
    <source>
        <dbReference type="Proteomes" id="UP000429958"/>
    </source>
</evidence>
<feature type="transmembrane region" description="Helical" evidence="1">
    <location>
        <begin position="79"/>
        <end position="97"/>
    </location>
</feature>
<feature type="transmembrane region" description="Helical" evidence="1">
    <location>
        <begin position="109"/>
        <end position="133"/>
    </location>
</feature>
<dbReference type="EMBL" id="VUMD01000008">
    <property type="protein sequence ID" value="MSS36995.1"/>
    <property type="molecule type" value="Genomic_DNA"/>
</dbReference>
<dbReference type="AlphaFoldDB" id="A0A7X2NLN9"/>
<evidence type="ECO:0000256" key="1">
    <source>
        <dbReference type="SAM" id="Phobius"/>
    </source>
</evidence>
<dbReference type="Proteomes" id="UP000429958">
    <property type="component" value="Unassembled WGS sequence"/>
</dbReference>
<protein>
    <recommendedName>
        <fullName evidence="4">Prepilin type IV endopeptidase peptidase domain-containing protein</fullName>
    </recommendedName>
</protein>
<keyword evidence="1" id="KW-0812">Transmembrane</keyword>
<keyword evidence="1" id="KW-1133">Transmembrane helix</keyword>
<gene>
    <name evidence="2" type="ORF">FYJ39_10480</name>
</gene>
<keyword evidence="1" id="KW-0472">Membrane</keyword>
<feature type="transmembrane region" description="Helical" evidence="1">
    <location>
        <begin position="7"/>
        <end position="29"/>
    </location>
</feature>
<reference evidence="2 3" key="1">
    <citation type="submission" date="2019-08" db="EMBL/GenBank/DDBJ databases">
        <title>In-depth cultivation of the pig gut microbiome towards novel bacterial diversity and tailored functional studies.</title>
        <authorList>
            <person name="Wylensek D."/>
            <person name="Hitch T.C.A."/>
            <person name="Clavel T."/>
        </authorList>
    </citation>
    <scope>NUCLEOTIDE SEQUENCE [LARGE SCALE GENOMIC DNA]</scope>
    <source>
        <strain evidence="2 3">WCA-389-WT-23D1</strain>
    </source>
</reference>
<feature type="transmembrane region" description="Helical" evidence="1">
    <location>
        <begin position="164"/>
        <end position="185"/>
    </location>
</feature>
<dbReference type="Gene3D" id="1.20.120.1220">
    <property type="match status" value="1"/>
</dbReference>
<sequence>MGKATMLIEIAALLSLMSKRCLYLRWIIWEHALIAEVSKLEENMTGIKILVMLLRAGFLLLLGVAGWQDYKYRRIKVNVFLGFGIFGGILRGVGLVMEKPFQGCTVPGAWLLLGSYWADIGAAMGIGLLLLILSAVTREAVGRGDGWFFVVSGIYLGFWRNLELLWASLFLCLIAGGVIAALNLVRDREGSANIRKLSLPFLAFAVPAGLGVMLL</sequence>
<feature type="transmembrane region" description="Helical" evidence="1">
    <location>
        <begin position="49"/>
        <end position="67"/>
    </location>
</feature>
<name>A0A7X2NLN9_9CLOT</name>
<comment type="caution">
    <text evidence="2">The sequence shown here is derived from an EMBL/GenBank/DDBJ whole genome shotgun (WGS) entry which is preliminary data.</text>
</comment>
<feature type="transmembrane region" description="Helical" evidence="1">
    <location>
        <begin position="140"/>
        <end position="158"/>
    </location>
</feature>
<evidence type="ECO:0008006" key="4">
    <source>
        <dbReference type="Google" id="ProtNLM"/>
    </source>
</evidence>
<keyword evidence="3" id="KW-1185">Reference proteome</keyword>